<evidence type="ECO:0000313" key="2">
    <source>
        <dbReference type="Proteomes" id="UP000324832"/>
    </source>
</evidence>
<accession>A0A5E4Q4D2</accession>
<sequence length="88" mass="9245">MLQLQETKVPLIFFLNIVKLDTQPGASESASSSNMEIVTSSNGTWPNAGADIFRTSSQLSWMHNGVGLLWSSLSPSSCPGLCSPSSGG</sequence>
<protein>
    <submittedName>
        <fullName evidence="1">Uncharacterized protein</fullName>
    </submittedName>
</protein>
<dbReference type="EMBL" id="FZQP02001526">
    <property type="protein sequence ID" value="VVC93115.1"/>
    <property type="molecule type" value="Genomic_DNA"/>
</dbReference>
<evidence type="ECO:0000313" key="1">
    <source>
        <dbReference type="EMBL" id="VVC93115.1"/>
    </source>
</evidence>
<gene>
    <name evidence="1" type="ORF">LSINAPIS_LOCUS5372</name>
</gene>
<reference evidence="1 2" key="1">
    <citation type="submission" date="2017-07" db="EMBL/GenBank/DDBJ databases">
        <authorList>
            <person name="Talla V."/>
            <person name="Backstrom N."/>
        </authorList>
    </citation>
    <scope>NUCLEOTIDE SEQUENCE [LARGE SCALE GENOMIC DNA]</scope>
</reference>
<name>A0A5E4Q4D2_9NEOP</name>
<dbReference type="AlphaFoldDB" id="A0A5E4Q4D2"/>
<dbReference type="Proteomes" id="UP000324832">
    <property type="component" value="Unassembled WGS sequence"/>
</dbReference>
<organism evidence="1 2">
    <name type="scientific">Leptidea sinapis</name>
    <dbReference type="NCBI Taxonomy" id="189913"/>
    <lineage>
        <taxon>Eukaryota</taxon>
        <taxon>Metazoa</taxon>
        <taxon>Ecdysozoa</taxon>
        <taxon>Arthropoda</taxon>
        <taxon>Hexapoda</taxon>
        <taxon>Insecta</taxon>
        <taxon>Pterygota</taxon>
        <taxon>Neoptera</taxon>
        <taxon>Endopterygota</taxon>
        <taxon>Lepidoptera</taxon>
        <taxon>Glossata</taxon>
        <taxon>Ditrysia</taxon>
        <taxon>Papilionoidea</taxon>
        <taxon>Pieridae</taxon>
        <taxon>Dismorphiinae</taxon>
        <taxon>Leptidea</taxon>
    </lineage>
</organism>
<keyword evidence="2" id="KW-1185">Reference proteome</keyword>
<proteinExistence type="predicted"/>